<dbReference type="OrthoDB" id="1954979at2"/>
<organism evidence="1 2">
    <name type="scientific">Intestinimonas butyriciproducens</name>
    <dbReference type="NCBI Taxonomy" id="1297617"/>
    <lineage>
        <taxon>Bacteria</taxon>
        <taxon>Bacillati</taxon>
        <taxon>Bacillota</taxon>
        <taxon>Clostridia</taxon>
        <taxon>Eubacteriales</taxon>
        <taxon>Intestinimonas</taxon>
    </lineage>
</organism>
<proteinExistence type="predicted"/>
<gene>
    <name evidence="1" type="ORF">C7373_10521</name>
</gene>
<protein>
    <submittedName>
        <fullName evidence="1">Uncharacterized protein</fullName>
    </submittedName>
</protein>
<evidence type="ECO:0000313" key="1">
    <source>
        <dbReference type="EMBL" id="PVY54607.1"/>
    </source>
</evidence>
<sequence>MRELFVETRTAVGEDGRLHSFDYYVVIGEMEVGGRFACESYGVKVAEQGGDTAVIPNITVSISRIDALVDRMLRNTVGPASARDVVDDWL</sequence>
<dbReference type="EMBL" id="QEKK01000005">
    <property type="protein sequence ID" value="PVY54607.1"/>
    <property type="molecule type" value="Genomic_DNA"/>
</dbReference>
<accession>A0A2U1C123</accession>
<evidence type="ECO:0000313" key="2">
    <source>
        <dbReference type="Proteomes" id="UP000245778"/>
    </source>
</evidence>
<reference evidence="1 2" key="1">
    <citation type="submission" date="2018-04" db="EMBL/GenBank/DDBJ databases">
        <title>Genomic Encyclopedia of Type Strains, Phase IV (KMG-IV): sequencing the most valuable type-strain genomes for metagenomic binning, comparative biology and taxonomic classification.</title>
        <authorList>
            <person name="Goeker M."/>
        </authorList>
    </citation>
    <scope>NUCLEOTIDE SEQUENCE [LARGE SCALE GENOMIC DNA]</scope>
    <source>
        <strain evidence="1 2">DSM 26588</strain>
    </source>
</reference>
<dbReference type="InterPro" id="IPR017016">
    <property type="entry name" value="UCP033595"/>
</dbReference>
<dbReference type="Proteomes" id="UP000245778">
    <property type="component" value="Unassembled WGS sequence"/>
</dbReference>
<comment type="caution">
    <text evidence="1">The sequence shown here is derived from an EMBL/GenBank/DDBJ whole genome shotgun (WGS) entry which is preliminary data.</text>
</comment>
<dbReference type="AlphaFoldDB" id="A0A2U1C123"/>
<dbReference type="Pfam" id="PF20124">
    <property type="entry name" value="DUF6514"/>
    <property type="match status" value="1"/>
</dbReference>
<dbReference type="GeneID" id="93230020"/>
<dbReference type="RefSeq" id="WP_075704409.1">
    <property type="nucleotide sequence ID" value="NZ_CAMREZ010000005.1"/>
</dbReference>
<name>A0A2U1C123_9FIRM</name>